<dbReference type="PANTHER" id="PTHR47324">
    <property type="entry name" value="PROTEIN IRG-7-RELATED"/>
    <property type="match status" value="1"/>
</dbReference>
<comment type="caution">
    <text evidence="1">Lacks conserved residue(s) required for the propagation of feature annotation.</text>
</comment>
<evidence type="ECO:0000313" key="7">
    <source>
        <dbReference type="Proteomes" id="UP000494206"/>
    </source>
</evidence>
<feature type="disulfide bond" evidence="1">
    <location>
        <begin position="359"/>
        <end position="368"/>
    </location>
</feature>
<dbReference type="InterPro" id="IPR036465">
    <property type="entry name" value="vWFA_dom_sf"/>
</dbReference>
<evidence type="ECO:0000259" key="3">
    <source>
        <dbReference type="PROSITE" id="PS50026"/>
    </source>
</evidence>
<evidence type="ECO:0000259" key="4">
    <source>
        <dbReference type="PROSITE" id="PS50041"/>
    </source>
</evidence>
<dbReference type="InterPro" id="IPR006582">
    <property type="entry name" value="MD_domain"/>
</dbReference>
<dbReference type="SUPFAM" id="SSF53300">
    <property type="entry name" value="vWA-like"/>
    <property type="match status" value="2"/>
</dbReference>
<dbReference type="SUPFAM" id="SSF56436">
    <property type="entry name" value="C-type lectin-like"/>
    <property type="match status" value="1"/>
</dbReference>
<dbReference type="InterPro" id="IPR057086">
    <property type="entry name" value="GBD_Irg-7_N"/>
</dbReference>
<evidence type="ECO:0000256" key="2">
    <source>
        <dbReference type="SAM" id="SignalP"/>
    </source>
</evidence>
<dbReference type="SMART" id="SM00327">
    <property type="entry name" value="VWA"/>
    <property type="match status" value="1"/>
</dbReference>
<dbReference type="SMART" id="SM00034">
    <property type="entry name" value="CLECT"/>
    <property type="match status" value="1"/>
</dbReference>
<feature type="domain" description="EGF-like" evidence="3">
    <location>
        <begin position="1434"/>
        <end position="1466"/>
    </location>
</feature>
<dbReference type="OrthoDB" id="10045365at2759"/>
<proteinExistence type="predicted"/>
<dbReference type="Gene3D" id="2.10.25.10">
    <property type="entry name" value="Laminin"/>
    <property type="match status" value="3"/>
</dbReference>
<dbReference type="Proteomes" id="UP000494206">
    <property type="component" value="Unassembled WGS sequence"/>
</dbReference>
<dbReference type="SMART" id="SM00181">
    <property type="entry name" value="EGF"/>
    <property type="match status" value="4"/>
</dbReference>
<feature type="domain" description="C-type lectin" evidence="4">
    <location>
        <begin position="1136"/>
        <end position="1251"/>
    </location>
</feature>
<dbReference type="PANTHER" id="PTHR47324:SF2">
    <property type="entry name" value="EGF-LIKE DOMAIN-CONTAINING PROTEIN-RELATED"/>
    <property type="match status" value="1"/>
</dbReference>
<evidence type="ECO:0000313" key="6">
    <source>
        <dbReference type="EMBL" id="CAB3401138.1"/>
    </source>
</evidence>
<dbReference type="Gene3D" id="3.40.50.410">
    <property type="entry name" value="von Willebrand factor, type A domain"/>
    <property type="match status" value="1"/>
</dbReference>
<dbReference type="EMBL" id="CADEPM010000002">
    <property type="protein sequence ID" value="CAB3401138.1"/>
    <property type="molecule type" value="Genomic_DNA"/>
</dbReference>
<protein>
    <submittedName>
        <fullName evidence="6">Uncharacterized protein</fullName>
    </submittedName>
</protein>
<feature type="chain" id="PRO_5035908169" evidence="2">
    <location>
        <begin position="17"/>
        <end position="2105"/>
    </location>
</feature>
<dbReference type="CDD" id="cd00037">
    <property type="entry name" value="CLECT"/>
    <property type="match status" value="1"/>
</dbReference>
<dbReference type="InterPro" id="IPR053295">
    <property type="entry name" value="Innate_immunity_reg"/>
</dbReference>
<dbReference type="InterPro" id="IPR000742">
    <property type="entry name" value="EGF"/>
</dbReference>
<dbReference type="Pfam" id="PF23623">
    <property type="entry name" value="GBD_IRG7_N"/>
    <property type="match status" value="1"/>
</dbReference>
<feature type="disulfide bond" evidence="1">
    <location>
        <begin position="1456"/>
        <end position="1465"/>
    </location>
</feature>
<organism evidence="6 7">
    <name type="scientific">Caenorhabditis bovis</name>
    <dbReference type="NCBI Taxonomy" id="2654633"/>
    <lineage>
        <taxon>Eukaryota</taxon>
        <taxon>Metazoa</taxon>
        <taxon>Ecdysozoa</taxon>
        <taxon>Nematoda</taxon>
        <taxon>Chromadorea</taxon>
        <taxon>Rhabditida</taxon>
        <taxon>Rhabditina</taxon>
        <taxon>Rhabditomorpha</taxon>
        <taxon>Rhabditoidea</taxon>
        <taxon>Rhabditidae</taxon>
        <taxon>Peloderinae</taxon>
        <taxon>Caenorhabditis</taxon>
    </lineage>
</organism>
<keyword evidence="1" id="KW-1015">Disulfide bond</keyword>
<dbReference type="InterPro" id="IPR057085">
    <property type="entry name" value="Ig_Irg-7"/>
</dbReference>
<dbReference type="PROSITE" id="PS50026">
    <property type="entry name" value="EGF_3"/>
    <property type="match status" value="3"/>
</dbReference>
<feature type="domain" description="VWFA" evidence="5">
    <location>
        <begin position="1914"/>
        <end position="2092"/>
    </location>
</feature>
<dbReference type="Pfam" id="PF24415">
    <property type="entry name" value="Ig_Irg-7"/>
    <property type="match status" value="2"/>
</dbReference>
<accession>A0A8S1EBU2</accession>
<keyword evidence="1" id="KW-0245">EGF-like domain</keyword>
<feature type="disulfide bond" evidence="1">
    <location>
        <begin position="812"/>
        <end position="821"/>
    </location>
</feature>
<dbReference type="PROSITE" id="PS01186">
    <property type="entry name" value="EGF_2"/>
    <property type="match status" value="1"/>
</dbReference>
<dbReference type="SMART" id="SM00604">
    <property type="entry name" value="MD"/>
    <property type="match status" value="3"/>
</dbReference>
<dbReference type="CDD" id="cd01450">
    <property type="entry name" value="vWFA_subfamily_ECM"/>
    <property type="match status" value="1"/>
</dbReference>
<dbReference type="InterPro" id="IPR001304">
    <property type="entry name" value="C-type_lectin-like"/>
</dbReference>
<dbReference type="PROSITE" id="PS00022">
    <property type="entry name" value="EGF_1"/>
    <property type="match status" value="3"/>
</dbReference>
<feature type="signal peptide" evidence="2">
    <location>
        <begin position="1"/>
        <end position="16"/>
    </location>
</feature>
<dbReference type="InterPro" id="IPR016186">
    <property type="entry name" value="C-type_lectin-like/link_sf"/>
</dbReference>
<feature type="domain" description="EGF-like" evidence="3">
    <location>
        <begin position="334"/>
        <end position="369"/>
    </location>
</feature>
<reference evidence="6 7" key="1">
    <citation type="submission" date="2020-04" db="EMBL/GenBank/DDBJ databases">
        <authorList>
            <person name="Laetsch R D."/>
            <person name="Stevens L."/>
            <person name="Kumar S."/>
            <person name="Blaxter L. M."/>
        </authorList>
    </citation>
    <scope>NUCLEOTIDE SEQUENCE [LARGE SCALE GENOMIC DNA]</scope>
</reference>
<evidence type="ECO:0000259" key="5">
    <source>
        <dbReference type="PROSITE" id="PS50234"/>
    </source>
</evidence>
<gene>
    <name evidence="6" type="ORF">CBOVIS_LOCUS3933</name>
</gene>
<dbReference type="Pfam" id="PF00059">
    <property type="entry name" value="Lectin_C"/>
    <property type="match status" value="1"/>
</dbReference>
<dbReference type="InterPro" id="IPR016187">
    <property type="entry name" value="CTDL_fold"/>
</dbReference>
<dbReference type="PROSITE" id="PS50041">
    <property type="entry name" value="C_TYPE_LECTIN_2"/>
    <property type="match status" value="1"/>
</dbReference>
<keyword evidence="7" id="KW-1185">Reference proteome</keyword>
<dbReference type="InterPro" id="IPR002035">
    <property type="entry name" value="VWF_A"/>
</dbReference>
<feature type="domain" description="EGF-like" evidence="3">
    <location>
        <begin position="784"/>
        <end position="822"/>
    </location>
</feature>
<sequence>MRLPSALLLLVTTALAAPNAYDSHAAFAHLPNFYPSLTPSEPIHVRAKRAIYAALGISHTCEAGWTGQTCEYPICDRADTPPTYGQTSLIEMLFLKNSCGGQYYIPVDSDSARNLEIHVSAAGVPYLNLTNADGVIVAPETVFHGEGYSLTTYANIPAGGYSLSVDNQNVPTSECIIEVNSNTDLKIIEGFVQSPQSDNTPFGESAIDGIPMYFVAHVDTKQGQPQILSTTIRQGSSLTPVYRSVLTRRYQCGYEYYAGQWQCALGNSYFFHVDGIDAMGYKFRRTGKFSCLQHITTPAPSTTTKAPISSCYNNGTLLNPPNSPATCFCPELFTGDQCEKVQCMNGGFPDPDEGLVCACAEGYHGVNCQDVTCPINWEPFLVDYKTLIVVIHNTVNMNPYLKSISNAIYKELQSNQMFDYDVYKGYVLIKFANGVYNNTYYASYQSSNFLADLNTASTIASNCEDATFDAIASVFTEVSVYQKSPIYLFTDVIAKDVEKWQTVIEMNTREKYPIYTSFFPQSSCNFDEMSDGFAAIEYATYYSGGLILQPNGNNLEIIFQSVVKATAYKMNSVLIDDMSICLSSDRVFFVDSSTTELMILAVGDGLKVTVTDPNGATNTLLPIITTGTTFFYEIPNPVVGEHLLSIFFLSSASKKPCSYRVQARSEYDLFIGTSSGVSDDASDSEPVFGQTSHIVAQLTGLKNNIVDPFRLFSEIAVTSNVNNDQIYQKPLYYSSGKYRNGCGFHMYFGAVNFCEFISQPFYATVYADDGKGFTIQRTTTGFCSGTPTTPYPPNTCQNGGVFDPNNNGTCICPPNFEGKFCEKIVCLNGGTPRGSMCACPTGLGGTFCELYQCTEFNTSPDITFEGQSVAFVISSRSTMKEAVGKINDNIQIMTRDMQIASPTWISSWVLIVASGNTSYLLAHSNRPAEFVSAMHDFYTNFDQYVYPSDSAQVQLEQAMLGAVMLSERRSSVWVFTDSDGPNDSSMLQLFDIAQEYQIQINLIGYGISITTDPSNNGHFPEYLLSLVDTTNGDVYMTTQLDQILLFIVSMYKSAVSHRYFVNDCSQGTTFYMPVDGWTQSLTLAVTGDDLNSVDITFPDGTVAKNSYYEINAINNPDLKLNQYVSMCDGTLYWNHRGQNCYEFESTQKSWLDSWNFCHDEKAYLIHIENKDTNDYIHTQVSTYRIWIGLAYNNGQWYWDVPDSNYPQPLTGYTNWADGVDPANPKFSHVVMNADGKWEPADPNENNFVACQKNRYGQGLVPGEGVNVIPPGMWKVNVKSNTGACKIQARSQSEIQVFFGFVQDPRADTLRTYANIESNTNYLVALATGVSPFTPDTHPSMEGRLNYALLATNGTIKQSLPLGERICTYSTISAPFACPDSDGSLSDFEIKFTGIDQYGYAFERYSNALCTKYVTQCNNGGFLNNGACQCRGGWYGPTCSSPVCQNGGIDESGVCKCPPQFTGTFCQHAYCEPPYPTTFKDKERTLAIALETSYNMGSSIFMMQKNLKASIESIINDPTLQGWFTNFVLYPFDSTANKASWYPVVQSSDYNDIVAGVKNVTLMSCPGGPCSSQCPRPIVGVIDSILSMDALAAPNSVILVFTRSSPEDYLHVGRIAQKLQDTKAYINFVYSAIDSPCGNGWNVPEADALYQIISYSQGSIFTMNAVDAATNFMTKFVPTLYSSGGITSSDGDCSYQEMLFPVEHEMTEFSIDFYHPLQTAIEVYDPSGDRVTLPQNIITSDSNYIAIIPVSDSGATRAGTYRVVLKGDNVANCYANIRGRSNLEVYLGFVDSDADNFNGANTDNAHHAPINLEKNTIVVHVNNIGDGDVQYAQVVLPGFGLVHTTEMKRRDKDCSYEFYSATPHSFDYDNYIIVIYGISEYGSVFRRNFFVSTTRSRPPVPPPPAFCDLSLVRQDTLFMIDNSLKDVESEVTFKLMKQFAIQSVQPYSYANNASQVASVTVADKAQGGFSFNAGENSFDRVVELINNLEFSGVAGQNVTSGLQYVLNYYDQPSQGYRPDPSVKHVLVYVTNTNPTDPDPSLLLRTIKRSNLYDVIVIAFDLEASDSLKAMVSDNCIYNAKDYPDLMNYGVNFVQLQSCMRFNFCNY</sequence>
<dbReference type="Pfam" id="PF00092">
    <property type="entry name" value="VWA"/>
    <property type="match status" value="1"/>
</dbReference>
<name>A0A8S1EBU2_9PELO</name>
<evidence type="ECO:0000256" key="1">
    <source>
        <dbReference type="PROSITE-ProRule" id="PRU00076"/>
    </source>
</evidence>
<dbReference type="Gene3D" id="3.10.100.10">
    <property type="entry name" value="Mannose-Binding Protein A, subunit A"/>
    <property type="match status" value="1"/>
</dbReference>
<keyword evidence="2" id="KW-0732">Signal</keyword>
<comment type="caution">
    <text evidence="6">The sequence shown here is derived from an EMBL/GenBank/DDBJ whole genome shotgun (WGS) entry which is preliminary data.</text>
</comment>
<dbReference type="PROSITE" id="PS50234">
    <property type="entry name" value="VWFA"/>
    <property type="match status" value="1"/>
</dbReference>